<evidence type="ECO:0000256" key="2">
    <source>
        <dbReference type="ARBA" id="ARBA00019066"/>
    </source>
</evidence>
<comment type="pathway">
    <text evidence="1">Biopolymer metabolism; poly-(R)-3-hydroxybutanoate biosynthesis.</text>
</comment>
<dbReference type="AlphaFoldDB" id="A0A1T4ML83"/>
<dbReference type="STRING" id="1122188.SAMN02745674_00476"/>
<keyword evidence="6" id="KW-1185">Reference proteome</keyword>
<organism evidence="5 6">
    <name type="scientific">Lysobacter spongiicola DSM 21749</name>
    <dbReference type="NCBI Taxonomy" id="1122188"/>
    <lineage>
        <taxon>Bacteria</taxon>
        <taxon>Pseudomonadati</taxon>
        <taxon>Pseudomonadota</taxon>
        <taxon>Gammaproteobacteria</taxon>
        <taxon>Lysobacterales</taxon>
        <taxon>Lysobacteraceae</taxon>
        <taxon>Novilysobacter</taxon>
    </lineage>
</organism>
<dbReference type="OrthoDB" id="6115526at2"/>
<sequence>MANHGSGSGSDDFEALARQYWSRWGEMLRAGGAPSAGFPGMGGQGGGNFVPGFNGQGFNNFGFPGAPGQAAGAGGMPGWDEAMGWWSQLARGGAPVNDVVDRFNTQARGWYGQMQQLAARFAGEQASAADIADAWKQSLSGAGGNPFAEVLRGMQGPGQQGFERWMEEVSPFLEQLTGDARAWMGMPAFGFTREHQERWQQLARAQQDYQQQSQAYQALMSEAVQDAFKRFERKLEERSEPGRQLESARALFDLWIDAAEEAYADIALSPRFSDVYGAMVNSQMRLRAAVQREVEQAGEAMGVPTRTEVDAAHRKITLLEREVRRLRDLLEKGGDSANTPAAEKAPSAKRTGNAASSKSASKKTTRKAASKSTAKKPAAKADKPAAKKTAKKTSRR</sequence>
<dbReference type="Proteomes" id="UP000190061">
    <property type="component" value="Unassembled WGS sequence"/>
</dbReference>
<dbReference type="EMBL" id="FUXP01000001">
    <property type="protein sequence ID" value="SJZ67703.1"/>
    <property type="molecule type" value="Genomic_DNA"/>
</dbReference>
<accession>A0A1T4ML83</accession>
<proteinExistence type="predicted"/>
<feature type="compositionally biased region" description="Basic residues" evidence="4">
    <location>
        <begin position="386"/>
        <end position="396"/>
    </location>
</feature>
<name>A0A1T4ML83_9GAMM</name>
<dbReference type="RefSeq" id="WP_078757080.1">
    <property type="nucleotide sequence ID" value="NZ_FUXP01000001.1"/>
</dbReference>
<protein>
    <recommendedName>
        <fullName evidence="2">Poly(3-hydroxyalkanoate) polymerase subunit PhaE</fullName>
    </recommendedName>
</protein>
<feature type="region of interest" description="Disordered" evidence="4">
    <location>
        <begin position="330"/>
        <end position="396"/>
    </location>
</feature>
<gene>
    <name evidence="5" type="ORF">SAMN02745674_00476</name>
</gene>
<dbReference type="UniPathway" id="UPA00917"/>
<evidence type="ECO:0000256" key="3">
    <source>
        <dbReference type="ARBA" id="ARBA00022752"/>
    </source>
</evidence>
<feature type="compositionally biased region" description="Basic residues" evidence="4">
    <location>
        <begin position="360"/>
        <end position="378"/>
    </location>
</feature>
<evidence type="ECO:0000256" key="1">
    <source>
        <dbReference type="ARBA" id="ARBA00004683"/>
    </source>
</evidence>
<evidence type="ECO:0000313" key="5">
    <source>
        <dbReference type="EMBL" id="SJZ67703.1"/>
    </source>
</evidence>
<evidence type="ECO:0000313" key="6">
    <source>
        <dbReference type="Proteomes" id="UP000190061"/>
    </source>
</evidence>
<evidence type="ECO:0000256" key="4">
    <source>
        <dbReference type="SAM" id="MobiDB-lite"/>
    </source>
</evidence>
<dbReference type="Pfam" id="PF09712">
    <property type="entry name" value="PHA_synth_III_E"/>
    <property type="match status" value="1"/>
</dbReference>
<dbReference type="NCBIfam" id="TIGR01834">
    <property type="entry name" value="PHA_synth_III_E"/>
    <property type="match status" value="1"/>
</dbReference>
<dbReference type="InterPro" id="IPR010123">
    <property type="entry name" value="PHA_synth_III_E"/>
</dbReference>
<keyword evidence="3" id="KW-0583">PHB biosynthesis</keyword>
<reference evidence="5 6" key="1">
    <citation type="submission" date="2017-02" db="EMBL/GenBank/DDBJ databases">
        <authorList>
            <person name="Peterson S.W."/>
        </authorList>
    </citation>
    <scope>NUCLEOTIDE SEQUENCE [LARGE SCALE GENOMIC DNA]</scope>
    <source>
        <strain evidence="5 6">DSM 21749</strain>
    </source>
</reference>
<dbReference type="GO" id="GO:0042619">
    <property type="term" value="P:poly-hydroxybutyrate biosynthetic process"/>
    <property type="evidence" value="ECO:0007669"/>
    <property type="project" value="UniProtKB-KW"/>
</dbReference>